<dbReference type="Proteomes" id="UP000187429">
    <property type="component" value="Unassembled WGS sequence"/>
</dbReference>
<feature type="compositionally biased region" description="Basic and acidic residues" evidence="1">
    <location>
        <begin position="207"/>
        <end position="226"/>
    </location>
</feature>
<feature type="compositionally biased region" description="Basic and acidic residues" evidence="1">
    <location>
        <begin position="316"/>
        <end position="326"/>
    </location>
</feature>
<dbReference type="SUPFAM" id="SSF56672">
    <property type="entry name" value="DNA/RNA polymerases"/>
    <property type="match status" value="1"/>
</dbReference>
<sequence length="596" mass="66730">MDQEGINQVPVSQDQVKELTEMVRELLRERERNIEPEEPYVTTRIPLTYLAVYPELFEALPSIEEDFFRTPLTEKRKEAIHSYQKNADTTLHGIQVALAQATRMIDFYVHHWIQDNPGITTDDQHIVFSNTMRVLLADVASMITQGRLDNLHKGMEFPGVTDSIKKTGIEQQGLRGEPTKLLESFDEESAASPKSDTVGAATADAPSDTHQEENHFRGPPDSDGRSSHAPVQEGYRGGHQSRSKDTFMHILTHKTCKKYLRFWWNGKSYQLRVLPFGLSLSPRTFAKVLPPVLTWSRSKGMQINTRNMTLKVPSSKVRDPSPEGLRRKACAGRPAPEGLTCNPESEILEGASNQMEWAVIHPKNTRAGDLYRIQRQFMVGVSWVKTIFRDMESAGGTDAHQFQGATDDLIFSTSQEAQKEWSISDQKSTTLNAMLGPHDVWLPDTEQQGSTRCRSTGVGGRAYTLGHVGTKSRSGSEGQTGTTDSNTDCSSIKISNMVPRPDEIINIPTASATGDNNNSRPQNRKIAVNREQKLEFDGLADQRSFLQEQGLSDLSIDLSFQTNDVLNVNLSATMSNNAFYIREPAIKSPPRYKHRK</sequence>
<evidence type="ECO:0000313" key="2">
    <source>
        <dbReference type="EMBL" id="OMJ29313.1"/>
    </source>
</evidence>
<gene>
    <name evidence="2" type="ORF">AYI69_g1189</name>
</gene>
<reference evidence="3" key="1">
    <citation type="submission" date="2017-01" db="EMBL/GenBank/DDBJ databases">
        <authorList>
            <person name="Wang Y."/>
            <person name="White M."/>
            <person name="Kvist S."/>
            <person name="Moncalvo J.-M."/>
        </authorList>
    </citation>
    <scope>NUCLEOTIDE SEQUENCE [LARGE SCALE GENOMIC DNA]</scope>
    <source>
        <strain evidence="3">ID-206-W2</strain>
    </source>
</reference>
<evidence type="ECO:0000256" key="1">
    <source>
        <dbReference type="SAM" id="MobiDB-lite"/>
    </source>
</evidence>
<proteinExistence type="predicted"/>
<feature type="region of interest" description="Disordered" evidence="1">
    <location>
        <begin position="185"/>
        <end position="241"/>
    </location>
</feature>
<keyword evidence="3" id="KW-1185">Reference proteome</keyword>
<dbReference type="InterPro" id="IPR043502">
    <property type="entry name" value="DNA/RNA_pol_sf"/>
</dbReference>
<organism evidence="2 3">
    <name type="scientific">Smittium culicis</name>
    <dbReference type="NCBI Taxonomy" id="133412"/>
    <lineage>
        <taxon>Eukaryota</taxon>
        <taxon>Fungi</taxon>
        <taxon>Fungi incertae sedis</taxon>
        <taxon>Zoopagomycota</taxon>
        <taxon>Kickxellomycotina</taxon>
        <taxon>Harpellomycetes</taxon>
        <taxon>Harpellales</taxon>
        <taxon>Legeriomycetaceae</taxon>
        <taxon>Smittium</taxon>
    </lineage>
</organism>
<protein>
    <submittedName>
        <fullName evidence="2">Uncharacterized protein</fullName>
    </submittedName>
</protein>
<accession>A0A1R1YQZ6</accession>
<feature type="region of interest" description="Disordered" evidence="1">
    <location>
        <begin position="312"/>
        <end position="337"/>
    </location>
</feature>
<evidence type="ECO:0000313" key="3">
    <source>
        <dbReference type="Proteomes" id="UP000187429"/>
    </source>
</evidence>
<name>A0A1R1YQZ6_9FUNG</name>
<dbReference type="OrthoDB" id="7756796at2759"/>
<feature type="region of interest" description="Disordered" evidence="1">
    <location>
        <begin position="464"/>
        <end position="492"/>
    </location>
</feature>
<dbReference type="EMBL" id="LSSM01000320">
    <property type="protein sequence ID" value="OMJ29313.1"/>
    <property type="molecule type" value="Genomic_DNA"/>
</dbReference>
<feature type="compositionally biased region" description="Polar residues" evidence="1">
    <location>
        <begin position="471"/>
        <end position="492"/>
    </location>
</feature>
<comment type="caution">
    <text evidence="2">The sequence shown here is derived from an EMBL/GenBank/DDBJ whole genome shotgun (WGS) entry which is preliminary data.</text>
</comment>
<dbReference type="AlphaFoldDB" id="A0A1R1YQZ6"/>